<sequence length="151" mass="17203">MLSADFLIFSANRSFLLRKRMMEVSMKNLLLQIESNSIRDSCMRFCGGGQKPHPCRLFAMMTSVTASKTNWMLLVSVAQMSTLQLLYFGLQLSRKLDDIYINRAATEQFPSLDSSEDTPYIPPHHLLDEILLVSECNGLRRDGGDRMKVHV</sequence>
<protein>
    <submittedName>
        <fullName evidence="1">Uncharacterized protein</fullName>
    </submittedName>
</protein>
<dbReference type="AlphaFoldDB" id="A0A4Z2G7H7"/>
<accession>A0A4Z2G7H7</accession>
<dbReference type="Proteomes" id="UP000314294">
    <property type="component" value="Unassembled WGS sequence"/>
</dbReference>
<gene>
    <name evidence="1" type="ORF">EYF80_040292</name>
</gene>
<dbReference type="EMBL" id="SRLO01000654">
    <property type="protein sequence ID" value="TNN49498.1"/>
    <property type="molecule type" value="Genomic_DNA"/>
</dbReference>
<organism evidence="1 2">
    <name type="scientific">Liparis tanakae</name>
    <name type="common">Tanaka's snailfish</name>
    <dbReference type="NCBI Taxonomy" id="230148"/>
    <lineage>
        <taxon>Eukaryota</taxon>
        <taxon>Metazoa</taxon>
        <taxon>Chordata</taxon>
        <taxon>Craniata</taxon>
        <taxon>Vertebrata</taxon>
        <taxon>Euteleostomi</taxon>
        <taxon>Actinopterygii</taxon>
        <taxon>Neopterygii</taxon>
        <taxon>Teleostei</taxon>
        <taxon>Neoteleostei</taxon>
        <taxon>Acanthomorphata</taxon>
        <taxon>Eupercaria</taxon>
        <taxon>Perciformes</taxon>
        <taxon>Cottioidei</taxon>
        <taxon>Cottales</taxon>
        <taxon>Liparidae</taxon>
        <taxon>Liparis</taxon>
    </lineage>
</organism>
<comment type="caution">
    <text evidence="1">The sequence shown here is derived from an EMBL/GenBank/DDBJ whole genome shotgun (WGS) entry which is preliminary data.</text>
</comment>
<proteinExistence type="predicted"/>
<name>A0A4Z2G7H7_9TELE</name>
<evidence type="ECO:0000313" key="1">
    <source>
        <dbReference type="EMBL" id="TNN49498.1"/>
    </source>
</evidence>
<keyword evidence="2" id="KW-1185">Reference proteome</keyword>
<evidence type="ECO:0000313" key="2">
    <source>
        <dbReference type="Proteomes" id="UP000314294"/>
    </source>
</evidence>
<reference evidence="1 2" key="1">
    <citation type="submission" date="2019-03" db="EMBL/GenBank/DDBJ databases">
        <title>First draft genome of Liparis tanakae, snailfish: a comprehensive survey of snailfish specific genes.</title>
        <authorList>
            <person name="Kim W."/>
            <person name="Song I."/>
            <person name="Jeong J.-H."/>
            <person name="Kim D."/>
            <person name="Kim S."/>
            <person name="Ryu S."/>
            <person name="Song J.Y."/>
            <person name="Lee S.K."/>
        </authorList>
    </citation>
    <scope>NUCLEOTIDE SEQUENCE [LARGE SCALE GENOMIC DNA]</scope>
    <source>
        <tissue evidence="1">Muscle</tissue>
    </source>
</reference>